<protein>
    <submittedName>
        <fullName evidence="1">Uncharacterized protein</fullName>
    </submittedName>
</protein>
<evidence type="ECO:0000313" key="2">
    <source>
        <dbReference type="Proteomes" id="UP000018725"/>
    </source>
</evidence>
<gene>
    <name evidence="1" type="ORF">U771_15275</name>
</gene>
<name>A0ACA7P7C2_9PSED</name>
<dbReference type="Proteomes" id="UP000018725">
    <property type="component" value="Chromosome"/>
</dbReference>
<proteinExistence type="predicted"/>
<reference evidence="1 2" key="1">
    <citation type="journal article" date="2014" name="Genome Announc.">
        <title>Complete Genome Sequence of Pseudomonas sp. Strain TKP, Isolated from a gamma-Hexachlorocyclohexane-Degrading Mixed Culture.</title>
        <authorList>
            <person name="Ohtsubo Y."/>
            <person name="Kishida K."/>
            <person name="Sato T."/>
            <person name="Tabata M."/>
            <person name="Kawasumi T."/>
            <person name="Ogura Y."/>
            <person name="Hayashi T."/>
            <person name="Tsuda M."/>
            <person name="Nagata Y."/>
        </authorList>
    </citation>
    <scope>NUCLEOTIDE SEQUENCE [LARGE SCALE GENOMIC DNA]</scope>
    <source>
        <strain evidence="1 2">TKP</strain>
    </source>
</reference>
<accession>A0ACA7P7C2</accession>
<dbReference type="EMBL" id="CP006852">
    <property type="protein sequence ID" value="AHC35579.1"/>
    <property type="molecule type" value="Genomic_DNA"/>
</dbReference>
<sequence length="250" mass="25915">MVWQRAGTVSVQNGSNTVIGANLDFAASCRNGDSFVGPDGATYEVANVASTTVISILPAYKGPTVTGAAYSIMPVQGYDKLLSDAFNSLVNQFGIKLAALGTTGNYEILPIEKGGNGNATGTAVKLSSSVMVGTVSQSGGAPTGSIIERGSNSNGEYTKFADGTMICWRTAISLAATANVTAVAPYNFPAVFSSKPSMTTTMEFPLSNDNVNITRVSSVATSGSGGYTQLKADVTQSYMLSYVSIGRWFQ</sequence>
<organism evidence="1 2">
    <name type="scientific">Pseudomonas gorinensis</name>
    <dbReference type="NCBI Taxonomy" id="3240790"/>
    <lineage>
        <taxon>Bacteria</taxon>
        <taxon>Pseudomonadati</taxon>
        <taxon>Pseudomonadota</taxon>
        <taxon>Gammaproteobacteria</taxon>
        <taxon>Pseudomonadales</taxon>
        <taxon>Pseudomonadaceae</taxon>
        <taxon>Pseudomonas</taxon>
    </lineage>
</organism>
<evidence type="ECO:0000313" key="1">
    <source>
        <dbReference type="EMBL" id="AHC35579.1"/>
    </source>
</evidence>
<keyword evidence="2" id="KW-1185">Reference proteome</keyword>